<evidence type="ECO:0000256" key="1">
    <source>
        <dbReference type="SAM" id="SignalP"/>
    </source>
</evidence>
<dbReference type="OrthoDB" id="650691at2"/>
<feature type="signal peptide" evidence="1">
    <location>
        <begin position="1"/>
        <end position="20"/>
    </location>
</feature>
<dbReference type="STRING" id="550983.A4R26_17370"/>
<name>A0A1V9FXA3_9BACT</name>
<dbReference type="AlphaFoldDB" id="A0A1V9FXA3"/>
<evidence type="ECO:0000313" key="2">
    <source>
        <dbReference type="EMBL" id="OQP62950.1"/>
    </source>
</evidence>
<gene>
    <name evidence="2" type="ORF">A4R26_17370</name>
</gene>
<dbReference type="Proteomes" id="UP000192276">
    <property type="component" value="Unassembled WGS sequence"/>
</dbReference>
<protein>
    <submittedName>
        <fullName evidence="2">Uncharacterized protein</fullName>
    </submittedName>
</protein>
<evidence type="ECO:0000313" key="3">
    <source>
        <dbReference type="Proteomes" id="UP000192276"/>
    </source>
</evidence>
<feature type="chain" id="PRO_5012777081" evidence="1">
    <location>
        <begin position="21"/>
        <end position="313"/>
    </location>
</feature>
<keyword evidence="1" id="KW-0732">Signal</keyword>
<keyword evidence="3" id="KW-1185">Reference proteome</keyword>
<organism evidence="2 3">
    <name type="scientific">Niastella populi</name>
    <dbReference type="NCBI Taxonomy" id="550983"/>
    <lineage>
        <taxon>Bacteria</taxon>
        <taxon>Pseudomonadati</taxon>
        <taxon>Bacteroidota</taxon>
        <taxon>Chitinophagia</taxon>
        <taxon>Chitinophagales</taxon>
        <taxon>Chitinophagaceae</taxon>
        <taxon>Niastella</taxon>
    </lineage>
</organism>
<accession>A0A1V9FXA3</accession>
<comment type="caution">
    <text evidence="2">The sequence shown here is derived from an EMBL/GenBank/DDBJ whole genome shotgun (WGS) entry which is preliminary data.</text>
</comment>
<sequence>MYSGCWCVIVFLLVSCQVVAQDSLVKLQNKTVTLKEVVVRNNLNVQAFIERIKNDTTFYKAFRNLKVLGYTSLNDIRMFDKKDRVTASLYSRTRQYVNDGCRYTQVLEEQTTGDIYDKDHQFNYYTAGMYAGLFFAADTVCGETNIVGDAAFSTRGKSGLAKHKEQLKMLFFNPGKKIPGIPFIGNKVAIFDDEVAERYDFTIDMDAFKGEMCYVFTCKPRDGLSGGEKDKIVVNDMTTWFKIDTWEIVARNYDLSYNAGVYDFDVSMEVELTKLGNYLVPKVLRYNGNWDVVMKKRERCVFTATLFDFSKSE</sequence>
<proteinExistence type="predicted"/>
<dbReference type="EMBL" id="LWBP01000112">
    <property type="protein sequence ID" value="OQP62950.1"/>
    <property type="molecule type" value="Genomic_DNA"/>
</dbReference>
<reference evidence="3" key="1">
    <citation type="submission" date="2016-04" db="EMBL/GenBank/DDBJ databases">
        <authorList>
            <person name="Chen L."/>
            <person name="Zhuang W."/>
            <person name="Wang G."/>
        </authorList>
    </citation>
    <scope>NUCLEOTIDE SEQUENCE [LARGE SCALE GENOMIC DNA]</scope>
    <source>
        <strain evidence="3">208</strain>
    </source>
</reference>